<dbReference type="EMBL" id="CP033972">
    <property type="protein sequence ID" value="AZG48623.1"/>
    <property type="molecule type" value="Genomic_DNA"/>
</dbReference>
<evidence type="ECO:0000313" key="8">
    <source>
        <dbReference type="Proteomes" id="UP000271469"/>
    </source>
</evidence>
<dbReference type="Proteomes" id="UP000271469">
    <property type="component" value="Chromosome"/>
</dbReference>
<dbReference type="GO" id="GO:0140359">
    <property type="term" value="F:ABC-type transporter activity"/>
    <property type="evidence" value="ECO:0007669"/>
    <property type="project" value="InterPro"/>
</dbReference>
<evidence type="ECO:0000256" key="3">
    <source>
        <dbReference type="ARBA" id="ARBA00022989"/>
    </source>
</evidence>
<keyword evidence="4 5" id="KW-0472">Membrane</keyword>
<dbReference type="InterPro" id="IPR013525">
    <property type="entry name" value="ABC2_TM"/>
</dbReference>
<dbReference type="InterPro" id="IPR051328">
    <property type="entry name" value="T7SS_ABC-Transporter"/>
</dbReference>
<dbReference type="NCBIfam" id="TIGR03062">
    <property type="entry name" value="pip_yhgE_Cterm"/>
    <property type="match status" value="1"/>
</dbReference>
<dbReference type="PANTHER" id="PTHR43077">
    <property type="entry name" value="TRANSPORT PERMEASE YVFS-RELATED"/>
    <property type="match status" value="1"/>
</dbReference>
<feature type="transmembrane region" description="Helical" evidence="5">
    <location>
        <begin position="561"/>
        <end position="580"/>
    </location>
</feature>
<sequence length="654" mass="69419">MLAAFSPGSDFKRYYRGRMPRLALAVIIVMPLLYGALYLWAFWNPFNAVDKIPVALVNSDRGATVEGKPLNAGEQVAQGLIDSKQLDLHEVSESEAKDGVAHGKYYFSITLPEDFSAAVASPTGQDPRSAELIFTYNDANNYLSTVMGQDAAEQVVNQVGAQVGAQTFDIVLNEVSGLMPKLKQAQDGVNELNSGMQTANTGAHELSTDLVTAKNGAGELAGGLDQLDSAVITATDPILNALNQSGGSGLSSAQLNQTVQRLSTNTATVSGQLDAAANSQSQASRLVTGVIAQLRANPDPAVARLADVLTPAQTFLSTQGLGPQASNQITQVRSDAQVLSQQLGNPQSPARIALSLFENGSLASDITTARAAANELSSGADQLSAGLVELSAGANELAGGTTQLASGTQELATQVDEGVKAVPQWSKQQRDALAGTLSQPVALKEDTLNEAKTFGTGFTPFFFGLALFVGSIIAWMLFTPLQSRPIAQGLNSLRVVLASFAPTFFVGFLQAAILYLVVVFAVGLRPEYPIATFGFMLLMVAAFLAMIQMFNALFGPAVGRVVTLAFLMIMLTSAGGIYPVPTTTKPFQYIHWVDPMTYTVTGLRQLTLGGVDHRFWIALTVLIGLTLACLAVSTWAARRNRQYTMDRLYPPVEV</sequence>
<feature type="transmembrane region" description="Helical" evidence="5">
    <location>
        <begin position="22"/>
        <end position="43"/>
    </location>
</feature>
<dbReference type="InterPro" id="IPR023908">
    <property type="entry name" value="xxxLxxG_rpt"/>
</dbReference>
<evidence type="ECO:0000256" key="5">
    <source>
        <dbReference type="SAM" id="Phobius"/>
    </source>
</evidence>
<dbReference type="InterPro" id="IPR017501">
    <property type="entry name" value="Phage_infect_YhgE_C"/>
</dbReference>
<dbReference type="NCBIfam" id="TIGR03057">
    <property type="entry name" value="xxxLxxG_by_4"/>
    <property type="match status" value="1"/>
</dbReference>
<accession>A0A3G8JUM8</accession>
<keyword evidence="2 5" id="KW-0812">Transmembrane</keyword>
<name>A0A3G8JUM8_9ACTN</name>
<evidence type="ECO:0000256" key="2">
    <source>
        <dbReference type="ARBA" id="ARBA00022692"/>
    </source>
</evidence>
<keyword evidence="8" id="KW-1185">Reference proteome</keyword>
<protein>
    <recommendedName>
        <fullName evidence="6">ABC-2 type transporter transmembrane domain-containing protein</fullName>
    </recommendedName>
</protein>
<evidence type="ECO:0000313" key="7">
    <source>
        <dbReference type="EMBL" id="AZG48623.1"/>
    </source>
</evidence>
<comment type="subcellular location">
    <subcellularLocation>
        <location evidence="1">Membrane</location>
        <topology evidence="1">Multi-pass membrane protein</topology>
    </subcellularLocation>
</comment>
<dbReference type="AlphaFoldDB" id="A0A3G8JUM8"/>
<organism evidence="7 8">
    <name type="scientific">Gordonia insulae</name>
    <dbReference type="NCBI Taxonomy" id="2420509"/>
    <lineage>
        <taxon>Bacteria</taxon>
        <taxon>Bacillati</taxon>
        <taxon>Actinomycetota</taxon>
        <taxon>Actinomycetes</taxon>
        <taxon>Mycobacteriales</taxon>
        <taxon>Gordoniaceae</taxon>
        <taxon>Gordonia</taxon>
    </lineage>
</organism>
<evidence type="ECO:0000256" key="4">
    <source>
        <dbReference type="ARBA" id="ARBA00023136"/>
    </source>
</evidence>
<evidence type="ECO:0000256" key="1">
    <source>
        <dbReference type="ARBA" id="ARBA00004141"/>
    </source>
</evidence>
<dbReference type="Gene3D" id="3.40.1710.10">
    <property type="entry name" value="abc type-2 transporter like domain"/>
    <property type="match status" value="1"/>
</dbReference>
<dbReference type="KEGG" id="gom:D7316_05241"/>
<dbReference type="PANTHER" id="PTHR43077:SF5">
    <property type="entry name" value="PHAGE INFECTION PROTEIN"/>
    <property type="match status" value="1"/>
</dbReference>
<dbReference type="GO" id="GO:0016020">
    <property type="term" value="C:membrane"/>
    <property type="evidence" value="ECO:0007669"/>
    <property type="project" value="UniProtKB-SubCell"/>
</dbReference>
<dbReference type="Pfam" id="PF12698">
    <property type="entry name" value="ABC2_membrane_3"/>
    <property type="match status" value="1"/>
</dbReference>
<feature type="domain" description="ABC-2 type transporter transmembrane" evidence="6">
    <location>
        <begin position="24"/>
        <end position="634"/>
    </location>
</feature>
<proteinExistence type="predicted"/>
<feature type="transmembrane region" description="Helical" evidence="5">
    <location>
        <begin position="530"/>
        <end position="554"/>
    </location>
</feature>
<dbReference type="InterPro" id="IPR017500">
    <property type="entry name" value="Phage_infect_YhgE_N"/>
</dbReference>
<evidence type="ECO:0000259" key="6">
    <source>
        <dbReference type="Pfam" id="PF12698"/>
    </source>
</evidence>
<feature type="transmembrane region" description="Helical" evidence="5">
    <location>
        <begin position="493"/>
        <end position="524"/>
    </location>
</feature>
<dbReference type="RefSeq" id="WP_124710802.1">
    <property type="nucleotide sequence ID" value="NZ_CP033972.1"/>
</dbReference>
<reference evidence="7 8" key="1">
    <citation type="submission" date="2018-11" db="EMBL/GenBank/DDBJ databases">
        <title>Gordonia insulae sp. nov., isolated from an island soil.</title>
        <authorList>
            <person name="Kim Y.S."/>
            <person name="Kim S.B."/>
        </authorList>
    </citation>
    <scope>NUCLEOTIDE SEQUENCE [LARGE SCALE GENOMIC DNA]</scope>
    <source>
        <strain evidence="7 8">MMS17-SY073</strain>
    </source>
</reference>
<feature type="transmembrane region" description="Helical" evidence="5">
    <location>
        <begin position="615"/>
        <end position="637"/>
    </location>
</feature>
<dbReference type="NCBIfam" id="TIGR03061">
    <property type="entry name" value="pip_yhgE_Nterm"/>
    <property type="match status" value="1"/>
</dbReference>
<feature type="transmembrane region" description="Helical" evidence="5">
    <location>
        <begin position="461"/>
        <end position="481"/>
    </location>
</feature>
<keyword evidence="3 5" id="KW-1133">Transmembrane helix</keyword>
<dbReference type="OrthoDB" id="9811483at2"/>
<gene>
    <name evidence="7" type="ORF">D7316_05241</name>
</gene>